<evidence type="ECO:0000256" key="1">
    <source>
        <dbReference type="SAM" id="MobiDB-lite"/>
    </source>
</evidence>
<protein>
    <submittedName>
        <fullName evidence="2">Uncharacterized protein</fullName>
    </submittedName>
</protein>
<comment type="caution">
    <text evidence="2">The sequence shown here is derived from an EMBL/GenBank/DDBJ whole genome shotgun (WGS) entry which is preliminary data.</text>
</comment>
<accession>A0ABP9ATQ7</accession>
<feature type="compositionally biased region" description="Basic residues" evidence="1">
    <location>
        <begin position="36"/>
        <end position="45"/>
    </location>
</feature>
<dbReference type="EMBL" id="BAABJE010000001">
    <property type="protein sequence ID" value="GAA4784844.1"/>
    <property type="molecule type" value="Genomic_DNA"/>
</dbReference>
<feature type="region of interest" description="Disordered" evidence="1">
    <location>
        <begin position="1"/>
        <end position="64"/>
    </location>
</feature>
<evidence type="ECO:0000313" key="2">
    <source>
        <dbReference type="EMBL" id="GAA4784844.1"/>
    </source>
</evidence>
<feature type="compositionally biased region" description="Polar residues" evidence="1">
    <location>
        <begin position="53"/>
        <end position="64"/>
    </location>
</feature>
<keyword evidence="3" id="KW-1185">Reference proteome</keyword>
<sequence>MRGLRGGIRKNPVQGKEKKRWGVDGFGSPPIMRGLSQRKPKGPKRKVVETGNRVLTNESKPARM</sequence>
<organism evidence="2 3">
    <name type="scientific">Lysobacter hankyongensis</name>
    <dbReference type="NCBI Taxonomy" id="1176535"/>
    <lineage>
        <taxon>Bacteria</taxon>
        <taxon>Pseudomonadati</taxon>
        <taxon>Pseudomonadota</taxon>
        <taxon>Gammaproteobacteria</taxon>
        <taxon>Lysobacterales</taxon>
        <taxon>Lysobacteraceae</taxon>
        <taxon>Lysobacter</taxon>
    </lineage>
</organism>
<reference evidence="3" key="1">
    <citation type="journal article" date="2019" name="Int. J. Syst. Evol. Microbiol.">
        <title>The Global Catalogue of Microorganisms (GCM) 10K type strain sequencing project: providing services to taxonomists for standard genome sequencing and annotation.</title>
        <authorList>
            <consortium name="The Broad Institute Genomics Platform"/>
            <consortium name="The Broad Institute Genome Sequencing Center for Infectious Disease"/>
            <person name="Wu L."/>
            <person name="Ma J."/>
        </authorList>
    </citation>
    <scope>NUCLEOTIDE SEQUENCE [LARGE SCALE GENOMIC DNA]</scope>
    <source>
        <strain evidence="3">JCM 18204</strain>
    </source>
</reference>
<proteinExistence type="predicted"/>
<dbReference type="Proteomes" id="UP001499959">
    <property type="component" value="Unassembled WGS sequence"/>
</dbReference>
<gene>
    <name evidence="2" type="ORF">GCM10023307_06960</name>
</gene>
<evidence type="ECO:0000313" key="3">
    <source>
        <dbReference type="Proteomes" id="UP001499959"/>
    </source>
</evidence>
<name>A0ABP9ATQ7_9GAMM</name>